<dbReference type="InterPro" id="IPR001227">
    <property type="entry name" value="Ac_transferase_dom_sf"/>
</dbReference>
<dbReference type="InterPro" id="IPR006162">
    <property type="entry name" value="Ppantetheine_attach_site"/>
</dbReference>
<proteinExistence type="predicted"/>
<evidence type="ECO:0000256" key="3">
    <source>
        <dbReference type="ARBA" id="ARBA00022630"/>
    </source>
</evidence>
<gene>
    <name evidence="12" type="ORF">FDENT_11713</name>
</gene>
<dbReference type="GO" id="GO:0032259">
    <property type="term" value="P:methylation"/>
    <property type="evidence" value="ECO:0007669"/>
    <property type="project" value="UniProtKB-KW"/>
</dbReference>
<dbReference type="PROSITE" id="PS50075">
    <property type="entry name" value="CARRIER"/>
    <property type="match status" value="1"/>
</dbReference>
<keyword evidence="3" id="KW-0285">Flavoprotein</keyword>
<dbReference type="SUPFAM" id="SSF53901">
    <property type="entry name" value="Thiolase-like"/>
    <property type="match status" value="1"/>
</dbReference>
<dbReference type="SUPFAM" id="SSF53474">
    <property type="entry name" value="alpha/beta-Hydrolases"/>
    <property type="match status" value="2"/>
</dbReference>
<dbReference type="Gene3D" id="3.40.366.10">
    <property type="entry name" value="Malonyl-Coenzyme A Acyl Carrier Protein, domain 2"/>
    <property type="match status" value="2"/>
</dbReference>
<keyword evidence="4" id="KW-0808">Transferase</keyword>
<dbReference type="Gene3D" id="3.30.70.3290">
    <property type="match status" value="1"/>
</dbReference>
<keyword evidence="6" id="KW-0560">Oxidoreductase</keyword>
<dbReference type="InterPro" id="IPR014031">
    <property type="entry name" value="Ketoacyl_synth_C"/>
</dbReference>
<dbReference type="InterPro" id="IPR018201">
    <property type="entry name" value="Ketoacyl_synth_AS"/>
</dbReference>
<evidence type="ECO:0000313" key="12">
    <source>
        <dbReference type="EMBL" id="KAF5668784.1"/>
    </source>
</evidence>
<comment type="caution">
    <text evidence="12">The sequence shown here is derived from an EMBL/GenBank/DDBJ whole genome shotgun (WGS) entry which is preliminary data.</text>
</comment>
<evidence type="ECO:0000259" key="9">
    <source>
        <dbReference type="PROSITE" id="PS50075"/>
    </source>
</evidence>
<dbReference type="Pfam" id="PF00698">
    <property type="entry name" value="Acyl_transf_1"/>
    <property type="match status" value="1"/>
</dbReference>
<keyword evidence="2" id="KW-0597">Phosphoprotein</keyword>
<dbReference type="EMBL" id="JAAOAK010000385">
    <property type="protein sequence ID" value="KAF5668784.1"/>
    <property type="molecule type" value="Genomic_DNA"/>
</dbReference>
<feature type="domain" description="Carrier" evidence="9">
    <location>
        <begin position="2148"/>
        <end position="2225"/>
    </location>
</feature>
<dbReference type="InterPro" id="IPR042104">
    <property type="entry name" value="PKS_dehydratase_sf"/>
</dbReference>
<dbReference type="Proteomes" id="UP000562682">
    <property type="component" value="Unassembled WGS sequence"/>
</dbReference>
<dbReference type="InterPro" id="IPR014043">
    <property type="entry name" value="Acyl_transferase_dom"/>
</dbReference>
<feature type="region of interest" description="Disordered" evidence="8">
    <location>
        <begin position="2231"/>
        <end position="2253"/>
    </location>
</feature>
<dbReference type="PROSITE" id="PS00606">
    <property type="entry name" value="KS3_1"/>
    <property type="match status" value="1"/>
</dbReference>
<dbReference type="Pfam" id="PF00109">
    <property type="entry name" value="ketoacyl-synt"/>
    <property type="match status" value="1"/>
</dbReference>
<dbReference type="InterPro" id="IPR049551">
    <property type="entry name" value="PKS_DH_C"/>
</dbReference>
<dbReference type="InterPro" id="IPR013094">
    <property type="entry name" value="AB_hydrolase_3"/>
</dbReference>
<dbReference type="PROSITE" id="PS00012">
    <property type="entry name" value="PHOSPHOPANTETHEINE"/>
    <property type="match status" value="1"/>
</dbReference>
<dbReference type="Pfam" id="PF14765">
    <property type="entry name" value="PS-DH"/>
    <property type="match status" value="1"/>
</dbReference>
<dbReference type="FunFam" id="3.40.50.1820:FF:000116">
    <property type="entry name" value="Sterigmatocystin biosynthesis polyketide synthase"/>
    <property type="match status" value="1"/>
</dbReference>
<evidence type="ECO:0000256" key="6">
    <source>
        <dbReference type="ARBA" id="ARBA00023002"/>
    </source>
</evidence>
<dbReference type="Gene3D" id="1.10.1200.10">
    <property type="entry name" value="ACP-like"/>
    <property type="match status" value="1"/>
</dbReference>
<evidence type="ECO:0000259" key="11">
    <source>
        <dbReference type="PROSITE" id="PS52019"/>
    </source>
</evidence>
<keyword evidence="1" id="KW-0596">Phosphopantetheine</keyword>
<dbReference type="SUPFAM" id="SSF47336">
    <property type="entry name" value="ACP-like"/>
    <property type="match status" value="1"/>
</dbReference>
<dbReference type="SMART" id="SM00825">
    <property type="entry name" value="PKS_KS"/>
    <property type="match status" value="1"/>
</dbReference>
<dbReference type="FunFam" id="1.10.1200.10:FF:000011">
    <property type="entry name" value="Sterigmatocystin biosynthesis polyketide synthase"/>
    <property type="match status" value="1"/>
</dbReference>
<evidence type="ECO:0000256" key="5">
    <source>
        <dbReference type="ARBA" id="ARBA00022827"/>
    </source>
</evidence>
<evidence type="ECO:0000313" key="13">
    <source>
        <dbReference type="Proteomes" id="UP000562682"/>
    </source>
</evidence>
<dbReference type="Pfam" id="PF01494">
    <property type="entry name" value="FAD_binding_3"/>
    <property type="match status" value="1"/>
</dbReference>
<evidence type="ECO:0000256" key="7">
    <source>
        <dbReference type="PROSITE-ProRule" id="PRU01363"/>
    </source>
</evidence>
<dbReference type="FunFam" id="3.40.47.10:FF:000031">
    <property type="entry name" value="Sterigmatocystin biosynthesis polyketide synthase"/>
    <property type="match status" value="1"/>
</dbReference>
<dbReference type="Pfam" id="PF02801">
    <property type="entry name" value="Ketoacyl-synt_C"/>
    <property type="match status" value="1"/>
</dbReference>
<feature type="domain" description="PKS/mFAS DH" evidence="11">
    <location>
        <begin position="1788"/>
        <end position="2095"/>
    </location>
</feature>
<dbReference type="GO" id="GO:0071949">
    <property type="term" value="F:FAD binding"/>
    <property type="evidence" value="ECO:0007669"/>
    <property type="project" value="InterPro"/>
</dbReference>
<dbReference type="InterPro" id="IPR036188">
    <property type="entry name" value="FAD/NAD-bd_sf"/>
</dbReference>
<feature type="compositionally biased region" description="Polar residues" evidence="8">
    <location>
        <begin position="2126"/>
        <end position="2138"/>
    </location>
</feature>
<keyword evidence="5" id="KW-0274">FAD</keyword>
<feature type="active site" description="Proton donor; for dehydratase activity" evidence="7">
    <location>
        <position position="2006"/>
    </location>
</feature>
<dbReference type="Gene3D" id="3.50.50.60">
    <property type="entry name" value="FAD/NAD(P)-binding domain"/>
    <property type="match status" value="1"/>
</dbReference>
<evidence type="ECO:0000256" key="8">
    <source>
        <dbReference type="SAM" id="MobiDB-lite"/>
    </source>
</evidence>
<feature type="region of interest" description="C-terminal hotdog fold" evidence="7">
    <location>
        <begin position="1947"/>
        <end position="2095"/>
    </location>
</feature>
<dbReference type="Pfam" id="PF22621">
    <property type="entry name" value="CurL-like_PKS_C"/>
    <property type="match status" value="1"/>
</dbReference>
<dbReference type="CDD" id="cd00833">
    <property type="entry name" value="PKS"/>
    <property type="match status" value="1"/>
</dbReference>
<evidence type="ECO:0000259" key="10">
    <source>
        <dbReference type="PROSITE" id="PS52004"/>
    </source>
</evidence>
<dbReference type="GO" id="GO:0016491">
    <property type="term" value="F:oxidoreductase activity"/>
    <property type="evidence" value="ECO:0007669"/>
    <property type="project" value="UniProtKB-KW"/>
</dbReference>
<sequence>MAEPNEHYEVIIAGGGIAGVSLALMFEKLGISYFLLEGRDTLESDRGAGIGLQPNGLRILDQLGLVEDIEDATIPLEKWFSYDSDGNLMNDSDAMGQYREKIGYPVAFIERRKLLPIMVRHIQRTECVRTSARVASIEECNEHVTVTTTDGLSLTADIIVGADGVRSAVRTHIDSKLPEPLTADDYISVACSTVYGMSAPTQGIAPGERFAVYRENQTVIGFTGKDGIVFWFVFENLDQNVPLSQAPRYTEAEAEALCLSVAHTQVTPKLKFGEIYKNRVVAVKVGVEEGVAKGWHTDRAVIVGDAACKTTPAGGQGANQAIESCAVFVNKLMAARRAMQPGERLSSEAVKSILTSYAQERAQPATTALERSQMVGKALLCTPGPATTLVKDMLKLSNEDWLLRAFMALSAAPYLEDVELTARGHLYNKAVDEARAEMARRQKVAKEVKEAEEKQSQKTVSMKDSEQRNDFVGLRNPVQAATGVVERSFAILHSKMASSADVYVFGDQSTPVLDKLQSLVRVKDNALLTSFLGEAFLAVRREIVSLSSLERKSIPEAESLSLLLEGVRRSEPHAALDSAFVCIYEIGYYIDYLARSDKQHPSTCPSFLLGICTGSIAAAAVSCAKDVFEISRLGVEAATVAFRLGMHVSRRAENLGYSTPSSWSMILSSNQEELVSEALQEFSKDKNLTFSTRPYISAIGPGFTTISGPPSILESLKACDAFSGKRLYPAPIYGPYHNSSAYSESSLDHALASILEDIEFLENKMLIPIISCASGSRLHQLSFGDLLDDVLSSALSQQIRMDLVTDALLETLSGTEATLIPVNAQTTVCSIADWLSKRGAATHIGSTLESLVKDRAEPQVAPGDDNKIAIIGFSGRFPEADNLDEFWDLLSRGLDVHKPVPEERFARDHYDPTGQRKNTSQVQYGCWLKSAGYFDPQFFHMSPKEAMQTDPAQRLALLTAYEALEMAGVVPDRTPSTQRNRVGVYYGTTSNDWGEVNSSQDVDTYYIPGANRAFIPGRVNYFFKFTGPSIAVDTACSSSLAAINLAITSLKNRDCDTAIAGGTNVMTNPDNFAGLDRGHFLSRTGNCKAFDDGADGYCRADGIGTLILKRLPDAIADSDPIFGVILGAHTNHSAESVSITRPLADAQEYLFKKLLNETGINPHDVSYVEMHGTGTQAGDAVEMRSVLNSFAFDHSRPRDKSLYLGSVKANVGHAESASGVLAIIKVLLMMQKNNIPPHCGIKTKINQGFPKDLDHRGVRIALKDSVEWTRPEGGKRRVLVNNFSAAGGNTSLLLEDGPAVHPARQQQDADVRTEHVVAVSARSTKALEENLKALEAFIANSWAPEGELLSQLSYTTTARRVHHSRRVAFVTNGLDDLRKSLLKAAAVAGQVKGIPAVSPKVGFLFTGQGAQETAMAIGYYKSFLSFRSDIHQLDSIATLQGLPSIIPLIHGTTPVEDLPAVVVQLGTCIIQIALARFWISLGITPQYVIGHSLGEYAALQIAGVLSVNDAIFLCGNRAALLDEKCTAYTHGMVAVKAAADDLRQHISSDLKVEIACVNGTEDTVLSGPNADIESLCGKLTQAGYKLHKLEIPFAFHSSQVDPILDDLQELASQVEFHEPKLPIVSPLLSTLLTGDTLGPQYIRRHCRETVDFLGAVRAAEAQGIMDRSGMCIEIGAHPILTRMVKSIIGQEFRCLASLRRKEDHFKTLADSLCTLHLAGFSVNWDEYHRDFASSRSVLHLPKYSWQLANYWMQYKYSWCLTKGDAPVENTAVGVPLQARALRLSDSVHNVIEQVHGDKRSSITIESDMHDPSLLAIAQNHRVNNLTMAPSTLFADIAFTLAKHLIEKRGLDKQSNIPSINNMAVEKALIVGETGPQLFRASLDMDWTTMQGSVCIFSVDASGKQTTLHAVCDVAVENPSFHREGWQSHAYLIQRGIKQLVQGASDGSAHMMRRGLLYKIFSNSVQYGSAFQGIEQVWFDSEGLEGTGKVLLPSGKDNFALNPYCCDSLGHITGFIMNCSDSLDIDDHVYINHGWRTLRLVEPYQCDVQYQTYVKMQAVGSDDSTYSGDVHVLRDGKIIGICGGVTFKKVARKVLEMLLPKPSGAKVKHGAVKHVASEPIKHAVLTPPSTTNHSVGTTSPPEPAESPVGSASDLVQKALDIIADEIGVDISDLTDSTLLADLGVDSLMSLTILGNFREELDLDIPAAQFYEFSAVQDLKSFLGASDQYFSSSNSEAESSSSSAASTSPSDHGDDVVEEVKPVVAEIPRSTSTILQGTKHCSRTLFLFPDGAGSATSYVTLPSISPDMRVIGLNSPYLTKPHEFNCALQDITGSYLNEVRRRQPSGPYHLAGWSAGGVSAFDAARQLVSEGEVVESLILIDSPNPVGLGKLPKRMYDFLENSGIFGAFEMGEEAQAPPDWLFQHFCVFIEALDRYVPEPFEHGMAPKTTIIWAADGVCKNPDDPRPEAQPDDPRGMNWLLNNREDFGPNGWDEFIGAENIGTMAIENANHFTMMREPIASALYIPIRISYNSYSHIFRPSQVLPRVYRKHLTRPLCQRTDFPLDYSHQFKSLSQVIHIMTNEQSRVRPPTVTDGGEWPFLFRIYLNCITWTLRKLVSFLTGPNEGHDLEVNIKTPGLGPGYVICNVWLPRSADEVQTKHPLVLVLEGGGFVLGHPKDGRLNNRRMVDETGAIVMSVNYAKAPRYPYPHALLQSYKVLRWAFTSSAAREGIHVDPSRVAIGGNSAGGNLAAALSLLLSFRSGPCSRFRKDLPLDFKQVLHFMLYPSLELRLPYDLRLSRSTADTQKHSLPAWMARAMEQSYLPPSVCKDDIFVSPVVAGVELLRELDIPPAVLFTGSLDCLKEEGFSYAQNLSKSGKEVSFHEFGGGTHGFSVKPKERGSDAQIIYEECWDRICRSLQKAFS</sequence>
<evidence type="ECO:0000256" key="1">
    <source>
        <dbReference type="ARBA" id="ARBA00022450"/>
    </source>
</evidence>
<dbReference type="NCBIfam" id="TIGR04532">
    <property type="entry name" value="PT_fungal_PKS"/>
    <property type="match status" value="1"/>
</dbReference>
<dbReference type="Pfam" id="PF00975">
    <property type="entry name" value="Thioesterase"/>
    <property type="match status" value="1"/>
</dbReference>
<accession>A0A8H5TAS1</accession>
<dbReference type="InterPro" id="IPR030918">
    <property type="entry name" value="PT_fungal_PKS"/>
</dbReference>
<evidence type="ECO:0000256" key="4">
    <source>
        <dbReference type="ARBA" id="ARBA00022679"/>
    </source>
</evidence>
<dbReference type="SMART" id="SM00827">
    <property type="entry name" value="PKS_AT"/>
    <property type="match status" value="1"/>
</dbReference>
<feature type="compositionally biased region" description="Low complexity" evidence="8">
    <location>
        <begin position="2231"/>
        <end position="2248"/>
    </location>
</feature>
<dbReference type="InterPro" id="IPR029058">
    <property type="entry name" value="AB_hydrolase_fold"/>
</dbReference>
<dbReference type="InterPro" id="IPR049900">
    <property type="entry name" value="PKS_mFAS_DH"/>
</dbReference>
<dbReference type="PROSITE" id="PS52019">
    <property type="entry name" value="PKS_MFAS_DH"/>
    <property type="match status" value="1"/>
</dbReference>
<dbReference type="GO" id="GO:0004315">
    <property type="term" value="F:3-oxoacyl-[acyl-carrier-protein] synthase activity"/>
    <property type="evidence" value="ECO:0007669"/>
    <property type="project" value="InterPro"/>
</dbReference>
<dbReference type="Gene3D" id="3.40.50.1820">
    <property type="entry name" value="alpha/beta hydrolase"/>
    <property type="match status" value="2"/>
</dbReference>
<dbReference type="Pfam" id="PF00550">
    <property type="entry name" value="PP-binding"/>
    <property type="match status" value="1"/>
</dbReference>
<dbReference type="SUPFAM" id="SSF52151">
    <property type="entry name" value="FabD/lysophospholipase-like"/>
    <property type="match status" value="1"/>
</dbReference>
<dbReference type="Gene3D" id="3.10.129.110">
    <property type="entry name" value="Polyketide synthase dehydratase"/>
    <property type="match status" value="1"/>
</dbReference>
<dbReference type="GO" id="GO:0008168">
    <property type="term" value="F:methyltransferase activity"/>
    <property type="evidence" value="ECO:0007669"/>
    <property type="project" value="UniProtKB-KW"/>
</dbReference>
<dbReference type="PANTHER" id="PTHR43775:SF45">
    <property type="entry name" value="CONIDIAL PIGMENT POLYKETIDE SYNTHASE ALB1"/>
    <property type="match status" value="1"/>
</dbReference>
<dbReference type="PROSITE" id="PS52004">
    <property type="entry name" value="KS3_2"/>
    <property type="match status" value="1"/>
</dbReference>
<dbReference type="GO" id="GO:0016787">
    <property type="term" value="F:hydrolase activity"/>
    <property type="evidence" value="ECO:0007669"/>
    <property type="project" value="InterPro"/>
</dbReference>
<organism evidence="12 13">
    <name type="scientific">Fusarium denticulatum</name>
    <dbReference type="NCBI Taxonomy" id="48507"/>
    <lineage>
        <taxon>Eukaryota</taxon>
        <taxon>Fungi</taxon>
        <taxon>Dikarya</taxon>
        <taxon>Ascomycota</taxon>
        <taxon>Pezizomycotina</taxon>
        <taxon>Sordariomycetes</taxon>
        <taxon>Hypocreomycetidae</taxon>
        <taxon>Hypocreales</taxon>
        <taxon>Nectriaceae</taxon>
        <taxon>Fusarium</taxon>
        <taxon>Fusarium fujikuroi species complex</taxon>
    </lineage>
</organism>
<feature type="region of interest" description="Disordered" evidence="8">
    <location>
        <begin position="2125"/>
        <end position="2149"/>
    </location>
</feature>
<dbReference type="SUPFAM" id="SSF55048">
    <property type="entry name" value="Probable ACP-binding domain of malonyl-CoA ACP transacylase"/>
    <property type="match status" value="1"/>
</dbReference>
<protein>
    <submittedName>
        <fullName evidence="12">Polyketide synthase</fullName>
    </submittedName>
</protein>
<dbReference type="Gene3D" id="3.40.47.10">
    <property type="match status" value="1"/>
</dbReference>
<dbReference type="Pfam" id="PF16073">
    <property type="entry name" value="SAT"/>
    <property type="match status" value="1"/>
</dbReference>
<dbReference type="InterPro" id="IPR014030">
    <property type="entry name" value="Ketoacyl_synth_N"/>
</dbReference>
<dbReference type="InterPro" id="IPR016036">
    <property type="entry name" value="Malonyl_transacylase_ACP-bd"/>
</dbReference>
<dbReference type="InterPro" id="IPR050091">
    <property type="entry name" value="PKS_NRPS_Biosynth_Enz"/>
</dbReference>
<reference evidence="12 13" key="1">
    <citation type="submission" date="2020-05" db="EMBL/GenBank/DDBJ databases">
        <title>Identification and distribution of gene clusters putatively required for synthesis of sphingolipid metabolism inhibitors in phylogenetically diverse species of the filamentous fungus Fusarium.</title>
        <authorList>
            <person name="Kim H.-S."/>
            <person name="Busman M."/>
            <person name="Brown D.W."/>
            <person name="Divon H."/>
            <person name="Uhlig S."/>
            <person name="Proctor R.H."/>
        </authorList>
    </citation>
    <scope>NUCLEOTIDE SEQUENCE [LARGE SCALE GENOMIC DNA]</scope>
    <source>
        <strain evidence="12 13">NRRL 25311</strain>
    </source>
</reference>
<dbReference type="GO" id="GO:0044550">
    <property type="term" value="P:secondary metabolite biosynthetic process"/>
    <property type="evidence" value="ECO:0007669"/>
    <property type="project" value="TreeGrafter"/>
</dbReference>
<dbReference type="SUPFAM" id="SSF51905">
    <property type="entry name" value="FAD/NAD(P)-binding domain"/>
    <property type="match status" value="1"/>
</dbReference>
<feature type="domain" description="Ketosynthase family 3 (KS3)" evidence="10">
    <location>
        <begin position="865"/>
        <end position="1296"/>
    </location>
</feature>
<feature type="region of interest" description="N-terminal hotdog fold" evidence="7">
    <location>
        <begin position="1788"/>
        <end position="1920"/>
    </location>
</feature>
<feature type="active site" description="Proton acceptor; for dehydratase activity" evidence="7">
    <location>
        <position position="1820"/>
    </location>
</feature>
<evidence type="ECO:0000256" key="2">
    <source>
        <dbReference type="ARBA" id="ARBA00022553"/>
    </source>
</evidence>
<dbReference type="InterPro" id="IPR009081">
    <property type="entry name" value="PP-bd_ACP"/>
</dbReference>
<dbReference type="GO" id="GO:0004312">
    <property type="term" value="F:fatty acid synthase activity"/>
    <property type="evidence" value="ECO:0007669"/>
    <property type="project" value="TreeGrafter"/>
</dbReference>
<dbReference type="InterPro" id="IPR036736">
    <property type="entry name" value="ACP-like_sf"/>
</dbReference>
<dbReference type="InterPro" id="IPR002938">
    <property type="entry name" value="FAD-bd"/>
</dbReference>
<dbReference type="PANTHER" id="PTHR43775">
    <property type="entry name" value="FATTY ACID SYNTHASE"/>
    <property type="match status" value="1"/>
</dbReference>
<dbReference type="InterPro" id="IPR016035">
    <property type="entry name" value="Acyl_Trfase/lysoPLipase"/>
</dbReference>
<keyword evidence="13" id="KW-1185">Reference proteome</keyword>
<dbReference type="InterPro" id="IPR001031">
    <property type="entry name" value="Thioesterase"/>
</dbReference>
<dbReference type="InterPro" id="IPR020841">
    <property type="entry name" value="PKS_Beta-ketoAc_synthase_dom"/>
</dbReference>
<dbReference type="FunFam" id="3.10.129.110:FF:000001">
    <property type="entry name" value="Sterigmatocystin biosynthesis polyketide synthase"/>
    <property type="match status" value="1"/>
</dbReference>
<name>A0A8H5TAS1_9HYPO</name>
<feature type="region of interest" description="Disordered" evidence="8">
    <location>
        <begin position="447"/>
        <end position="466"/>
    </location>
</feature>
<dbReference type="GO" id="GO:0006633">
    <property type="term" value="P:fatty acid biosynthetic process"/>
    <property type="evidence" value="ECO:0007669"/>
    <property type="project" value="InterPro"/>
</dbReference>
<dbReference type="Pfam" id="PF07859">
    <property type="entry name" value="Abhydrolase_3"/>
    <property type="match status" value="1"/>
</dbReference>
<dbReference type="InterPro" id="IPR032088">
    <property type="entry name" value="SAT"/>
</dbReference>
<dbReference type="PRINTS" id="PR00420">
    <property type="entry name" value="RNGMNOXGNASE"/>
</dbReference>
<dbReference type="InterPro" id="IPR016039">
    <property type="entry name" value="Thiolase-like"/>
</dbReference>